<dbReference type="PANTHER" id="PTHR36566">
    <property type="entry name" value="NICKEL INSERTION PROTEIN-RELATED"/>
    <property type="match status" value="1"/>
</dbReference>
<sequence length="390" mass="42652">MKIAYVDAFSGVSGDMLLGALLDAGISLERLTQALQSLHLPEEIHLNLTQVQKGAMRASQVQVQVPDSHHHRHLSDIEEILSQSTLPEIVLQNSLRVFRLLAEAEGRVHGISPDEVHFHEVGALDAIVDVVGVNLCLHELGIERLYASALPYGQGKITADHGVLPLPAPATLEILAQAHAPLLPVSSPFELVTPTGAALLAALATFEQPSICLECIGTGAGQRELPWPNILRVWIGSTPPREDLPLVLMETNIDDMNPQVLGSVMTQLLEAGALDVFFTPIYMKKNRPAVQVSLIARKSEEGVLAQLLLRHTTTLGLRVQPIYRYEAQREFHQVETPYGLIPLKVKLLDGKRVFAQPEYEACVQAAQTHQVPVMDVWQAALLAGQSLLNH</sequence>
<dbReference type="Proteomes" id="UP000008922">
    <property type="component" value="Chromosome"/>
</dbReference>
<dbReference type="eggNOG" id="COG1641">
    <property type="taxonomic scope" value="Bacteria"/>
</dbReference>
<dbReference type="Pfam" id="PF01969">
    <property type="entry name" value="Ni_insertion"/>
    <property type="match status" value="1"/>
</dbReference>
<dbReference type="NCBIfam" id="TIGR00299">
    <property type="entry name" value="nickel pincer cofactor biosynthesis protein LarC"/>
    <property type="match status" value="1"/>
</dbReference>
<keyword evidence="4" id="KW-1185">Reference proteome</keyword>
<reference evidence="3 4" key="1">
    <citation type="submission" date="2010-12" db="EMBL/GenBank/DDBJ databases">
        <title>Whole genome sequence of Anaerolinea thermophila UNI-1.</title>
        <authorList>
            <person name="Narita-Yamada S."/>
            <person name="Kishi E."/>
            <person name="Watanabe Y."/>
            <person name="Takasaki K."/>
            <person name="Ankai A."/>
            <person name="Oguchi A."/>
            <person name="Fukui S."/>
            <person name="Takahashi M."/>
            <person name="Yashiro I."/>
            <person name="Hosoyama A."/>
            <person name="Sekiguchi Y."/>
            <person name="Hanada S."/>
            <person name="Fujita N."/>
        </authorList>
    </citation>
    <scope>NUCLEOTIDE SEQUENCE [LARGE SCALE GENOMIC DNA]</scope>
    <source>
        <strain evidence="4">DSM 14523 / JCM 11388 / NBRC 100420 / UNI-1</strain>
    </source>
</reference>
<dbReference type="STRING" id="926569.ANT_23230"/>
<evidence type="ECO:0000313" key="3">
    <source>
        <dbReference type="EMBL" id="BAJ64349.1"/>
    </source>
</evidence>
<organism evidence="3 4">
    <name type="scientific">Anaerolinea thermophila (strain DSM 14523 / JCM 11388 / NBRC 100420 / UNI-1)</name>
    <dbReference type="NCBI Taxonomy" id="926569"/>
    <lineage>
        <taxon>Bacteria</taxon>
        <taxon>Bacillati</taxon>
        <taxon>Chloroflexota</taxon>
        <taxon>Anaerolineae</taxon>
        <taxon>Anaerolineales</taxon>
        <taxon>Anaerolineaceae</taxon>
        <taxon>Anaerolinea</taxon>
    </lineage>
</organism>
<dbReference type="HOGENOM" id="CLU_028523_2_1_0"/>
<dbReference type="HAMAP" id="MF_01074">
    <property type="entry name" value="LarC"/>
    <property type="match status" value="1"/>
</dbReference>
<accession>E8MYL3</accession>
<comment type="similarity">
    <text evidence="2">Belongs to the LarC family.</text>
</comment>
<evidence type="ECO:0000256" key="1">
    <source>
        <dbReference type="ARBA" id="ARBA00022596"/>
    </source>
</evidence>
<dbReference type="EMBL" id="AP012029">
    <property type="protein sequence ID" value="BAJ64349.1"/>
    <property type="molecule type" value="Genomic_DNA"/>
</dbReference>
<dbReference type="GO" id="GO:0016829">
    <property type="term" value="F:lyase activity"/>
    <property type="evidence" value="ECO:0007669"/>
    <property type="project" value="UniProtKB-UniRule"/>
</dbReference>
<name>E8MYL3_ANATU</name>
<dbReference type="PANTHER" id="PTHR36566:SF1">
    <property type="entry name" value="PYRIDINIUM-3,5-BISTHIOCARBOXYLIC ACID MONONUCLEOTIDE NICKEL INSERTION PROTEIN"/>
    <property type="match status" value="1"/>
</dbReference>
<dbReference type="AlphaFoldDB" id="E8MYL3"/>
<keyword evidence="2" id="KW-0456">Lyase</keyword>
<dbReference type="OrthoDB" id="9765625at2"/>
<gene>
    <name evidence="3" type="ordered locus">ANT_23230</name>
</gene>
<keyword evidence="1 2" id="KW-0533">Nickel</keyword>
<dbReference type="InParanoid" id="E8MYL3"/>
<dbReference type="KEGG" id="atm:ANT_23230"/>
<dbReference type="GO" id="GO:0016151">
    <property type="term" value="F:nickel cation binding"/>
    <property type="evidence" value="ECO:0007669"/>
    <property type="project" value="UniProtKB-UniRule"/>
</dbReference>
<dbReference type="Gene3D" id="3.30.70.1380">
    <property type="entry name" value="Transcriptional regulatory protein pf0864 domain like"/>
    <property type="match status" value="1"/>
</dbReference>
<dbReference type="RefSeq" id="WP_013560716.1">
    <property type="nucleotide sequence ID" value="NC_014960.1"/>
</dbReference>
<proteinExistence type="inferred from homology"/>
<evidence type="ECO:0000256" key="2">
    <source>
        <dbReference type="HAMAP-Rule" id="MF_01074"/>
    </source>
</evidence>
<evidence type="ECO:0000313" key="4">
    <source>
        <dbReference type="Proteomes" id="UP000008922"/>
    </source>
</evidence>
<dbReference type="InterPro" id="IPR002822">
    <property type="entry name" value="Ni_insertion"/>
</dbReference>
<protein>
    <recommendedName>
        <fullName evidence="2">Putative nickel insertion protein</fullName>
    </recommendedName>
</protein>